<evidence type="ECO:0000256" key="2">
    <source>
        <dbReference type="ARBA" id="ARBA00022691"/>
    </source>
</evidence>
<dbReference type="SUPFAM" id="SSF53335">
    <property type="entry name" value="S-adenosyl-L-methionine-dependent methyltransferases"/>
    <property type="match status" value="1"/>
</dbReference>
<organism evidence="7 8">
    <name type="scientific">Prosthecochloris marina</name>
    <dbReference type="NCBI Taxonomy" id="2017681"/>
    <lineage>
        <taxon>Bacteria</taxon>
        <taxon>Pseudomonadati</taxon>
        <taxon>Chlorobiota</taxon>
        <taxon>Chlorobiia</taxon>
        <taxon>Chlorobiales</taxon>
        <taxon>Chlorobiaceae</taxon>
        <taxon>Prosthecochloris</taxon>
    </lineage>
</organism>
<gene>
    <name evidence="7" type="ORF">CR164_05655</name>
</gene>
<name>A0A317T765_9CHLB</name>
<accession>A0A317T765</accession>
<dbReference type="GO" id="GO:0051536">
    <property type="term" value="F:iron-sulfur cluster binding"/>
    <property type="evidence" value="ECO:0007669"/>
    <property type="project" value="UniProtKB-KW"/>
</dbReference>
<comment type="caution">
    <text evidence="7">The sequence shown here is derived from an EMBL/GenBank/DDBJ whole genome shotgun (WGS) entry which is preliminary data.</text>
</comment>
<dbReference type="AlphaFoldDB" id="A0A317T765"/>
<keyword evidence="3" id="KW-0479">Metal-binding</keyword>
<evidence type="ECO:0000256" key="5">
    <source>
        <dbReference type="ARBA" id="ARBA00023014"/>
    </source>
</evidence>
<dbReference type="SFLD" id="SFLDG01386">
    <property type="entry name" value="main_SPASM_domain-containing"/>
    <property type="match status" value="1"/>
</dbReference>
<dbReference type="Gene3D" id="3.20.20.70">
    <property type="entry name" value="Aldolase class I"/>
    <property type="match status" value="1"/>
</dbReference>
<evidence type="ECO:0000313" key="8">
    <source>
        <dbReference type="Proteomes" id="UP000246278"/>
    </source>
</evidence>
<keyword evidence="7" id="KW-0808">Transferase</keyword>
<evidence type="ECO:0000313" key="7">
    <source>
        <dbReference type="EMBL" id="PWW82474.1"/>
    </source>
</evidence>
<dbReference type="InterPro" id="IPR050377">
    <property type="entry name" value="Radical_SAM_PqqE_MftC-like"/>
</dbReference>
<evidence type="ECO:0000259" key="6">
    <source>
        <dbReference type="PROSITE" id="PS51918"/>
    </source>
</evidence>
<dbReference type="EMBL" id="PDNZ01000003">
    <property type="protein sequence ID" value="PWW82474.1"/>
    <property type="molecule type" value="Genomic_DNA"/>
</dbReference>
<dbReference type="Gene3D" id="3.40.50.150">
    <property type="entry name" value="Vaccinia Virus protein VP39"/>
    <property type="match status" value="1"/>
</dbReference>
<dbReference type="GO" id="GO:0008168">
    <property type="term" value="F:methyltransferase activity"/>
    <property type="evidence" value="ECO:0007669"/>
    <property type="project" value="UniProtKB-KW"/>
</dbReference>
<evidence type="ECO:0000256" key="4">
    <source>
        <dbReference type="ARBA" id="ARBA00023004"/>
    </source>
</evidence>
<dbReference type="SUPFAM" id="SSF102114">
    <property type="entry name" value="Radical SAM enzymes"/>
    <property type="match status" value="1"/>
</dbReference>
<dbReference type="GO" id="GO:0046872">
    <property type="term" value="F:metal ion binding"/>
    <property type="evidence" value="ECO:0007669"/>
    <property type="project" value="UniProtKB-KW"/>
</dbReference>
<dbReference type="GO" id="GO:0032259">
    <property type="term" value="P:methylation"/>
    <property type="evidence" value="ECO:0007669"/>
    <property type="project" value="UniProtKB-KW"/>
</dbReference>
<dbReference type="PROSITE" id="PS51918">
    <property type="entry name" value="RADICAL_SAM"/>
    <property type="match status" value="1"/>
</dbReference>
<dbReference type="SFLD" id="SFLDG01067">
    <property type="entry name" value="SPASM/twitch_domain_containing"/>
    <property type="match status" value="1"/>
</dbReference>
<dbReference type="InterPro" id="IPR058240">
    <property type="entry name" value="rSAM_sf"/>
</dbReference>
<proteinExistence type="predicted"/>
<dbReference type="InterPro" id="IPR007197">
    <property type="entry name" value="rSAM"/>
</dbReference>
<dbReference type="CDD" id="cd01335">
    <property type="entry name" value="Radical_SAM"/>
    <property type="match status" value="1"/>
</dbReference>
<dbReference type="InterPro" id="IPR029063">
    <property type="entry name" value="SAM-dependent_MTases_sf"/>
</dbReference>
<dbReference type="OrthoDB" id="9770553at2"/>
<dbReference type="Pfam" id="PF13847">
    <property type="entry name" value="Methyltransf_31"/>
    <property type="match status" value="1"/>
</dbReference>
<reference evidence="8" key="1">
    <citation type="submission" date="2017-10" db="EMBL/GenBank/DDBJ databases">
        <authorList>
            <person name="Gaisin V.A."/>
            <person name="Rysina M.S."/>
            <person name="Grouzdev D.S."/>
        </authorList>
    </citation>
    <scope>NUCLEOTIDE SEQUENCE [LARGE SCALE GENOMIC DNA]</scope>
    <source>
        <strain evidence="8">V1</strain>
    </source>
</reference>
<keyword evidence="8" id="KW-1185">Reference proteome</keyword>
<comment type="cofactor">
    <cofactor evidence="1">
        <name>[4Fe-4S] cluster</name>
        <dbReference type="ChEBI" id="CHEBI:49883"/>
    </cofactor>
</comment>
<evidence type="ECO:0000256" key="3">
    <source>
        <dbReference type="ARBA" id="ARBA00022723"/>
    </source>
</evidence>
<keyword evidence="4" id="KW-0408">Iron</keyword>
<dbReference type="PANTHER" id="PTHR11228">
    <property type="entry name" value="RADICAL SAM DOMAIN PROTEIN"/>
    <property type="match status" value="1"/>
</dbReference>
<dbReference type="InterPro" id="IPR043768">
    <property type="entry name" value="DUF5714"/>
</dbReference>
<dbReference type="Proteomes" id="UP000246278">
    <property type="component" value="Unassembled WGS sequence"/>
</dbReference>
<dbReference type="Pfam" id="PF04055">
    <property type="entry name" value="Radical_SAM"/>
    <property type="match status" value="1"/>
</dbReference>
<dbReference type="InterPro" id="IPR013785">
    <property type="entry name" value="Aldolase_TIM"/>
</dbReference>
<dbReference type="InterPro" id="IPR025714">
    <property type="entry name" value="Methyltranfer_dom"/>
</dbReference>
<keyword evidence="5" id="KW-0411">Iron-sulfur</keyword>
<dbReference type="Pfam" id="PF18978">
    <property type="entry name" value="DUF5714"/>
    <property type="match status" value="1"/>
</dbReference>
<evidence type="ECO:0000256" key="1">
    <source>
        <dbReference type="ARBA" id="ARBA00001966"/>
    </source>
</evidence>
<keyword evidence="2" id="KW-0949">S-adenosyl-L-methionine</keyword>
<protein>
    <submittedName>
        <fullName evidence="7">Methyltransferase type 11</fullName>
    </submittedName>
</protein>
<dbReference type="SFLD" id="SFLDS00029">
    <property type="entry name" value="Radical_SAM"/>
    <property type="match status" value="1"/>
</dbReference>
<sequence>MQDIMSSWERHCLDGTPIYVSTTTSNWFVPDKEGDMTLQDMQKEKGVLPTAEQRYFLSRLPESRTQTYRGRAGMLNLSSIRELWFHVTNRCNMACTHCLFSSSPGDKGELSPEDIATHAEAAYRLGCRLFALTGGEPFVHPDIDSIIINLLSHENAHVVVLTNGVSIRRHIERIPSSLLERLHLQISLDGMETNHDRLRGRGAFARLGETLDWLKERSVPYTLSMCVTRQNIMDMTDFVEYAAEAGAGNIHFMWYFVRGRGKGEGFIDPDTIFDNLKKAVQKAESLDLRIDNIESLKTRIFAPPGTIHDGSTAGWESMAVGPDNKLYPSAALIGVPELATPLDKGLSDAWQKSQILEKVRHASIVDKLSPMRYILGGGDIDHSYIHGRTFSGNDPYLPLHEKTALWLITRMVPAGNTRQKKPSIRLQMGEILESCGAHGNIALVHSNCLLAAASENSLTSIQEFYKDAVGDANPDILNPVGYDTGLVSHIPPEYRFRGYGCGSPVIDAGISEGETVVDLGCGSGVECFIAARLAGKKGSVTGIDMLDPMLDLAKKAQKQVSANLGYNTLGFRKGYLEDLPMETASADVVLSNCVMNLSVNKRRSYSEIFRILRPGGRLVISDVVCETEPDASIRNDETLRGECIAGALTESHLMGLLEETGFEQIHLIKRFPYRVVRKHSFFSLTYSACKPPAPETVQAMYRGPLPEIRTENNTLMPRGKKVTIDRHQAEALGETVFVFDNNGYVTNIEAENCCSCYTAPEEHSGNGTAASSNSTAAIKHSADCMVCGSSLQYADKEEQQVCTYCGQLFQSAVSCTEGHYVCDACHAEDALDVITHLCLTSKETDMLRLFEQIRCHPAIPVHGPEHHAMVPGIILSTYRNLGGNILDMNISSGISRGKTIAGGSCGFMGICGAATGIGIAFSIMLQANPVKPEQRKTVQQVTAAVLEEIARLEAARCCQRDCWIAIKKAAELSVHLLDIPLMASYTIPCNQQHLNNECFGKACPIISQQQTFA</sequence>
<dbReference type="PANTHER" id="PTHR11228:SF7">
    <property type="entry name" value="PQQA PEPTIDE CYCLASE"/>
    <property type="match status" value="1"/>
</dbReference>
<feature type="domain" description="Radical SAM core" evidence="6">
    <location>
        <begin position="75"/>
        <end position="294"/>
    </location>
</feature>
<dbReference type="CDD" id="cd02440">
    <property type="entry name" value="AdoMet_MTases"/>
    <property type="match status" value="1"/>
</dbReference>
<keyword evidence="7" id="KW-0489">Methyltransferase</keyword>